<keyword evidence="8" id="KW-1185">Reference proteome</keyword>
<gene>
    <name evidence="7" type="ORF">CLAFUR5_07877</name>
</gene>
<evidence type="ECO:0000313" key="7">
    <source>
        <dbReference type="EMBL" id="UJO15162.1"/>
    </source>
</evidence>
<comment type="subcellular location">
    <subcellularLocation>
        <location evidence="1">Nucleus</location>
    </subcellularLocation>
</comment>
<dbReference type="InterPro" id="IPR007219">
    <property type="entry name" value="XnlR_reg_dom"/>
</dbReference>
<evidence type="ECO:0000256" key="5">
    <source>
        <dbReference type="ARBA" id="ARBA00023242"/>
    </source>
</evidence>
<reference evidence="7" key="2">
    <citation type="journal article" date="2022" name="Microb. Genom.">
        <title>A chromosome-scale genome assembly of the tomato pathogen Cladosporium fulvum reveals a compartmentalized genome architecture and the presence of a dispensable chromosome.</title>
        <authorList>
            <person name="Zaccaron A.Z."/>
            <person name="Chen L.H."/>
            <person name="Samaras A."/>
            <person name="Stergiopoulos I."/>
        </authorList>
    </citation>
    <scope>NUCLEOTIDE SEQUENCE</scope>
    <source>
        <strain evidence="7">Race5_Kim</strain>
    </source>
</reference>
<dbReference type="GO" id="GO:0008233">
    <property type="term" value="F:peptidase activity"/>
    <property type="evidence" value="ECO:0007669"/>
    <property type="project" value="UniProtKB-KW"/>
</dbReference>
<keyword evidence="3" id="KW-0238">DNA-binding</keyword>
<evidence type="ECO:0000256" key="4">
    <source>
        <dbReference type="ARBA" id="ARBA00023163"/>
    </source>
</evidence>
<dbReference type="GO" id="GO:0000981">
    <property type="term" value="F:DNA-binding transcription factor activity, RNA polymerase II-specific"/>
    <property type="evidence" value="ECO:0007669"/>
    <property type="project" value="TreeGrafter"/>
</dbReference>
<dbReference type="GeneID" id="71987755"/>
<dbReference type="PANTHER" id="PTHR31845">
    <property type="entry name" value="FINGER DOMAIN PROTEIN, PUTATIVE-RELATED"/>
    <property type="match status" value="1"/>
</dbReference>
<dbReference type="EMBL" id="CP090165">
    <property type="protein sequence ID" value="UJO15162.1"/>
    <property type="molecule type" value="Genomic_DNA"/>
</dbReference>
<dbReference type="KEGG" id="ffu:CLAFUR5_07877"/>
<dbReference type="CDD" id="cd12148">
    <property type="entry name" value="fungal_TF_MHR"/>
    <property type="match status" value="1"/>
</dbReference>
<sequence>MTAADHLLSVFQQKQSQYLISATISPQATVESLRASSTVLFTAVMLVAALLVPGKEALHETCHGNFMGLVSSVMFDRVHTLDDIRGLCIAALWEPCLSWKLSGLCIRMATELNLHHAFHSAFHEISMSQEDRKEQLERARLWYLLYVLDHRSSIAYGRPPVMSELRPIKEFEMLLTSDLCTNSDRALIAELTGLVALSRAFDTFGLEPRRAMTGDEAAVLDHSRFADNIQTWRDRWNGLRAMDQSNATLHLLRSVELQYHFSNLVLNSLVLRGRSLQEINALPASLRPLALKAVEAAHMVLQHFLDNPTYADEIAGMPLYLHSIIPFSVVFLMKLARRWNAIGITIDAPQRTFHLIERVIRLLQNCQVGSDHMIYSMAKGFDRMFRRVKCSDDVGTSSTQ</sequence>
<dbReference type="AlphaFoldDB" id="A0A9Q8LD19"/>
<accession>A0A9Q8LD19</accession>
<proteinExistence type="predicted"/>
<feature type="domain" description="Xylanolytic transcriptional activator regulatory" evidence="6">
    <location>
        <begin position="98"/>
        <end position="178"/>
    </location>
</feature>
<dbReference type="Proteomes" id="UP000756132">
    <property type="component" value="Chromosome 3"/>
</dbReference>
<keyword evidence="2" id="KW-0805">Transcription regulation</keyword>
<reference evidence="7" key="1">
    <citation type="submission" date="2021-12" db="EMBL/GenBank/DDBJ databases">
        <authorList>
            <person name="Zaccaron A."/>
            <person name="Stergiopoulos I."/>
        </authorList>
    </citation>
    <scope>NUCLEOTIDE SEQUENCE</scope>
    <source>
        <strain evidence="7">Race5_Kim</strain>
    </source>
</reference>
<dbReference type="InterPro" id="IPR051089">
    <property type="entry name" value="prtT"/>
</dbReference>
<evidence type="ECO:0000256" key="1">
    <source>
        <dbReference type="ARBA" id="ARBA00004123"/>
    </source>
</evidence>
<dbReference type="GO" id="GO:0006351">
    <property type="term" value="P:DNA-templated transcription"/>
    <property type="evidence" value="ECO:0007669"/>
    <property type="project" value="InterPro"/>
</dbReference>
<dbReference type="GO" id="GO:0008270">
    <property type="term" value="F:zinc ion binding"/>
    <property type="evidence" value="ECO:0007669"/>
    <property type="project" value="InterPro"/>
</dbReference>
<keyword evidence="4" id="KW-0804">Transcription</keyword>
<protein>
    <submittedName>
        <fullName evidence="7">Transcriptional activator of proteases prtT</fullName>
    </submittedName>
</protein>
<dbReference type="RefSeq" id="XP_047759528.1">
    <property type="nucleotide sequence ID" value="XM_047907025.1"/>
</dbReference>
<dbReference type="SMART" id="SM00906">
    <property type="entry name" value="Fungal_trans"/>
    <property type="match status" value="1"/>
</dbReference>
<organism evidence="7 8">
    <name type="scientific">Passalora fulva</name>
    <name type="common">Tomato leaf mold</name>
    <name type="synonym">Cladosporium fulvum</name>
    <dbReference type="NCBI Taxonomy" id="5499"/>
    <lineage>
        <taxon>Eukaryota</taxon>
        <taxon>Fungi</taxon>
        <taxon>Dikarya</taxon>
        <taxon>Ascomycota</taxon>
        <taxon>Pezizomycotina</taxon>
        <taxon>Dothideomycetes</taxon>
        <taxon>Dothideomycetidae</taxon>
        <taxon>Mycosphaerellales</taxon>
        <taxon>Mycosphaerellaceae</taxon>
        <taxon>Fulvia</taxon>
    </lineage>
</organism>
<keyword evidence="7" id="KW-0645">Protease</keyword>
<dbReference type="PANTHER" id="PTHR31845:SF17">
    <property type="entry name" value="ZN(II)2CYS6 TRANSCRIPTION FACTOR (EUROFUNG)"/>
    <property type="match status" value="1"/>
</dbReference>
<evidence type="ECO:0000313" key="8">
    <source>
        <dbReference type="Proteomes" id="UP000756132"/>
    </source>
</evidence>
<keyword evidence="7" id="KW-0378">Hydrolase</keyword>
<dbReference type="GO" id="GO:0005634">
    <property type="term" value="C:nucleus"/>
    <property type="evidence" value="ECO:0007669"/>
    <property type="project" value="UniProtKB-SubCell"/>
</dbReference>
<dbReference type="Pfam" id="PF04082">
    <property type="entry name" value="Fungal_trans"/>
    <property type="match status" value="1"/>
</dbReference>
<dbReference type="GO" id="GO:0000976">
    <property type="term" value="F:transcription cis-regulatory region binding"/>
    <property type="evidence" value="ECO:0007669"/>
    <property type="project" value="TreeGrafter"/>
</dbReference>
<dbReference type="OrthoDB" id="3637765at2759"/>
<dbReference type="GO" id="GO:0006508">
    <property type="term" value="P:proteolysis"/>
    <property type="evidence" value="ECO:0007669"/>
    <property type="project" value="UniProtKB-KW"/>
</dbReference>
<name>A0A9Q8LD19_PASFU</name>
<evidence type="ECO:0000259" key="6">
    <source>
        <dbReference type="SMART" id="SM00906"/>
    </source>
</evidence>
<evidence type="ECO:0000256" key="3">
    <source>
        <dbReference type="ARBA" id="ARBA00023125"/>
    </source>
</evidence>
<keyword evidence="5" id="KW-0539">Nucleus</keyword>
<evidence type="ECO:0000256" key="2">
    <source>
        <dbReference type="ARBA" id="ARBA00023015"/>
    </source>
</evidence>